<evidence type="ECO:0000256" key="1">
    <source>
        <dbReference type="SAM" id="MobiDB-lite"/>
    </source>
</evidence>
<dbReference type="RefSeq" id="WP_146174441.1">
    <property type="nucleotide sequence ID" value="NZ_CP015960.1"/>
</dbReference>
<accession>A0ABV0E803</accession>
<sequence>MGNSFAQSAGGGYLKKVLPLDNGISSSGIRHRILELGKQLGPEIGRALAKLPQPGADEQVRERNRVTAMSGDPARLHNCHPAKAPAVT</sequence>
<gene>
    <name evidence="2" type="ORF">VOI32_30965</name>
</gene>
<protein>
    <submittedName>
        <fullName evidence="2">Uncharacterized protein</fullName>
    </submittedName>
</protein>
<comment type="caution">
    <text evidence="2">The sequence shown here is derived from an EMBL/GenBank/DDBJ whole genome shotgun (WGS) entry which is preliminary data.</text>
</comment>
<proteinExistence type="predicted"/>
<evidence type="ECO:0000313" key="2">
    <source>
        <dbReference type="EMBL" id="MEO1758341.1"/>
    </source>
</evidence>
<evidence type="ECO:0000313" key="3">
    <source>
        <dbReference type="Proteomes" id="UP001462961"/>
    </source>
</evidence>
<dbReference type="Proteomes" id="UP001462961">
    <property type="component" value="Unassembled WGS sequence"/>
</dbReference>
<organism evidence="2 3">
    <name type="scientific">Paraburkholderia caribensis</name>
    <dbReference type="NCBI Taxonomy" id="75105"/>
    <lineage>
        <taxon>Bacteria</taxon>
        <taxon>Pseudomonadati</taxon>
        <taxon>Pseudomonadota</taxon>
        <taxon>Betaproteobacteria</taxon>
        <taxon>Burkholderiales</taxon>
        <taxon>Burkholderiaceae</taxon>
        <taxon>Paraburkholderia</taxon>
    </lineage>
</organism>
<reference evidence="2 3" key="1">
    <citation type="submission" date="2024-01" db="EMBL/GenBank/DDBJ databases">
        <title>The diversity of rhizobia nodulating Mimosa spp. in eleven states of Brazil covering several biomes is determined by host plant, location, and edaphic factors.</title>
        <authorList>
            <person name="Rouws L."/>
            <person name="Barauna A."/>
            <person name="Beukes C."/>
            <person name="De Faria S.M."/>
            <person name="Gross E."/>
            <person name="Dos Reis Junior F.B."/>
            <person name="Simon M."/>
            <person name="Maluk M."/>
            <person name="Odee D.W."/>
            <person name="Kenicer G."/>
            <person name="Young J.P.W."/>
            <person name="Reis V.M."/>
            <person name="Zilli J."/>
            <person name="James E.K."/>
        </authorList>
    </citation>
    <scope>NUCLEOTIDE SEQUENCE [LARGE SCALE GENOMIC DNA]</scope>
    <source>
        <strain evidence="2 3">JHI1651</strain>
    </source>
</reference>
<keyword evidence="3" id="KW-1185">Reference proteome</keyword>
<feature type="region of interest" description="Disordered" evidence="1">
    <location>
        <begin position="69"/>
        <end position="88"/>
    </location>
</feature>
<dbReference type="EMBL" id="JAYLVJ010000052">
    <property type="protein sequence ID" value="MEO1758341.1"/>
    <property type="molecule type" value="Genomic_DNA"/>
</dbReference>
<name>A0ABV0E803_9BURK</name>